<keyword evidence="2" id="KW-0614">Plasmid</keyword>
<evidence type="ECO:0000313" key="2">
    <source>
        <dbReference type="EMBL" id="WZC51102.1"/>
    </source>
</evidence>
<dbReference type="EMBL" id="CP150953">
    <property type="protein sequence ID" value="WZC51102.1"/>
    <property type="molecule type" value="Genomic_DNA"/>
</dbReference>
<name>A0ABZ2VBP8_9RHOB</name>
<geneLocation type="plasmid" evidence="2 3">
    <name>pBS5-3-2</name>
</geneLocation>
<organism evidence="2 3">
    <name type="scientific">Yoonia phaeophyticola</name>
    <dbReference type="NCBI Taxonomy" id="3137369"/>
    <lineage>
        <taxon>Bacteria</taxon>
        <taxon>Pseudomonadati</taxon>
        <taxon>Pseudomonadota</taxon>
        <taxon>Alphaproteobacteria</taxon>
        <taxon>Rhodobacterales</taxon>
        <taxon>Paracoccaceae</taxon>
        <taxon>Yoonia</taxon>
    </lineage>
</organism>
<feature type="chain" id="PRO_5047157278" evidence="1">
    <location>
        <begin position="20"/>
        <end position="209"/>
    </location>
</feature>
<keyword evidence="1" id="KW-0732">Signal</keyword>
<sequence length="209" mass="23466">MLRMMAFGLALALGGMAQANDHDRLSELAARYVEIATFTQDRGDGDSFMAQEVVVASGNPCFLHFDSIHLHAYQPVQVNGEGGFYVMSIASHEAHLRAVTSIEPHYYYIDQPPIGLKLSYDGWGETDVVVGRYYASRRFDPGAVLSINLQALLRDILAFRVDTLQYPDLERRTVPIKNEFRLNTVDGRSLEHRMAEETALIALWEACRA</sequence>
<keyword evidence="3" id="KW-1185">Reference proteome</keyword>
<reference evidence="3" key="1">
    <citation type="submission" date="2024-04" db="EMBL/GenBank/DDBJ databases">
        <title>Phylogenomic analyses of a clade within the roseobacter group suggest taxonomic reassignments of species of the genera Aestuariivita, Citreicella, Loktanella, Nautella, Pelagibaca, Ruegeria, Thalassobius, Thiobacimonas and Tropicibacter, and the proposal o.</title>
        <authorList>
            <person name="Jeon C.O."/>
        </authorList>
    </citation>
    <scope>NUCLEOTIDE SEQUENCE [LARGE SCALE GENOMIC DNA]</scope>
    <source>
        <strain evidence="3">BS5-3</strain>
        <plasmid evidence="3">pBS5-3-2</plasmid>
    </source>
</reference>
<proteinExistence type="predicted"/>
<gene>
    <name evidence="2" type="ORF">AABB29_20375</name>
</gene>
<dbReference type="RefSeq" id="WP_341369197.1">
    <property type="nucleotide sequence ID" value="NZ_CP150953.2"/>
</dbReference>
<feature type="signal peptide" evidence="1">
    <location>
        <begin position="1"/>
        <end position="19"/>
    </location>
</feature>
<evidence type="ECO:0000256" key="1">
    <source>
        <dbReference type="SAM" id="SignalP"/>
    </source>
</evidence>
<protein>
    <submittedName>
        <fullName evidence="2">Uncharacterized protein</fullName>
    </submittedName>
</protein>
<accession>A0ABZ2VBP8</accession>
<dbReference type="Proteomes" id="UP001440612">
    <property type="component" value="Plasmid pBS5-3-2"/>
</dbReference>
<evidence type="ECO:0000313" key="3">
    <source>
        <dbReference type="Proteomes" id="UP001440612"/>
    </source>
</evidence>